<protein>
    <submittedName>
        <fullName evidence="2">Uncharacterized protein</fullName>
    </submittedName>
</protein>
<reference evidence="2 3" key="1">
    <citation type="submission" date="2018-11" db="EMBL/GenBank/DDBJ databases">
        <title>Genome sequence and assembly of Colletotrichum spinosum.</title>
        <authorList>
            <person name="Gan P."/>
            <person name="Shirasu K."/>
        </authorList>
    </citation>
    <scope>NUCLEOTIDE SEQUENCE [LARGE SCALE GENOMIC DNA]</scope>
    <source>
        <strain evidence="2 3">CBS 515.97</strain>
    </source>
</reference>
<accession>A0A4R8PXN9</accession>
<organism evidence="2 3">
    <name type="scientific">Colletotrichum spinosum</name>
    <dbReference type="NCBI Taxonomy" id="1347390"/>
    <lineage>
        <taxon>Eukaryota</taxon>
        <taxon>Fungi</taxon>
        <taxon>Dikarya</taxon>
        <taxon>Ascomycota</taxon>
        <taxon>Pezizomycotina</taxon>
        <taxon>Sordariomycetes</taxon>
        <taxon>Hypocreomycetidae</taxon>
        <taxon>Glomerellales</taxon>
        <taxon>Glomerellaceae</taxon>
        <taxon>Colletotrichum</taxon>
        <taxon>Colletotrichum orbiculare species complex</taxon>
    </lineage>
</organism>
<dbReference type="AlphaFoldDB" id="A0A4R8PXN9"/>
<feature type="region of interest" description="Disordered" evidence="1">
    <location>
        <begin position="1"/>
        <end position="36"/>
    </location>
</feature>
<comment type="caution">
    <text evidence="2">The sequence shown here is derived from an EMBL/GenBank/DDBJ whole genome shotgun (WGS) entry which is preliminary data.</text>
</comment>
<name>A0A4R8PXN9_9PEZI</name>
<keyword evidence="3" id="KW-1185">Reference proteome</keyword>
<evidence type="ECO:0000256" key="1">
    <source>
        <dbReference type="SAM" id="MobiDB-lite"/>
    </source>
</evidence>
<feature type="compositionally biased region" description="Polar residues" evidence="1">
    <location>
        <begin position="16"/>
        <end position="32"/>
    </location>
</feature>
<proteinExistence type="predicted"/>
<sequence length="238" mass="27130">MADVNFHKQTREQTPKRSSWNRTAQRQGTPRSPNKVHRDLQKFQHAYAQRQTLDARAELIESELQKVYDGKRSRAILWRMQHPHLKMFRRDLDEELQRIEGRQCLAVNSARRKVEKKKAKLGKVAQTIADRKARYSDVLEPLVSLEGLEETNDANPVNQSWIMAHANPLMAGALGPVNSAIASTIFSLRASLVFDINSESASHLIPPSSRKIYAYSHQHRPGSRGTVQAPKWTTTSFL</sequence>
<evidence type="ECO:0000313" key="3">
    <source>
        <dbReference type="Proteomes" id="UP000295083"/>
    </source>
</evidence>
<dbReference type="EMBL" id="QAPG01000122">
    <property type="protein sequence ID" value="TDZ30697.1"/>
    <property type="molecule type" value="Genomic_DNA"/>
</dbReference>
<dbReference type="Proteomes" id="UP000295083">
    <property type="component" value="Unassembled WGS sequence"/>
</dbReference>
<gene>
    <name evidence="2" type="ORF">C8035_v001943</name>
</gene>
<feature type="region of interest" description="Disordered" evidence="1">
    <location>
        <begin position="219"/>
        <end position="238"/>
    </location>
</feature>
<feature type="compositionally biased region" description="Basic and acidic residues" evidence="1">
    <location>
        <begin position="1"/>
        <end position="15"/>
    </location>
</feature>
<evidence type="ECO:0000313" key="2">
    <source>
        <dbReference type="EMBL" id="TDZ30697.1"/>
    </source>
</evidence>